<dbReference type="InterPro" id="IPR001792">
    <property type="entry name" value="Acylphosphatase-like_dom"/>
</dbReference>
<gene>
    <name evidence="7" type="ORF">ESB00_12415</name>
</gene>
<dbReference type="PANTHER" id="PTHR47268:SF4">
    <property type="entry name" value="ACYLPHOSPHATASE"/>
    <property type="match status" value="1"/>
</dbReference>
<keyword evidence="8" id="KW-1185">Reference proteome</keyword>
<feature type="domain" description="Acylphosphatase-like" evidence="6">
    <location>
        <begin position="6"/>
        <end position="91"/>
    </location>
</feature>
<evidence type="ECO:0000256" key="2">
    <source>
        <dbReference type="ARBA" id="ARBA00012150"/>
    </source>
</evidence>
<dbReference type="OrthoDB" id="9808093at2"/>
<proteinExistence type="inferred from homology"/>
<accession>A0A4Q1CBZ4</accession>
<dbReference type="Pfam" id="PF00708">
    <property type="entry name" value="Acylphosphatase"/>
    <property type="match status" value="1"/>
</dbReference>
<dbReference type="RefSeq" id="WP_129048000.1">
    <property type="nucleotide sequence ID" value="NZ_SDHX01000001.1"/>
</dbReference>
<dbReference type="InterPro" id="IPR020456">
    <property type="entry name" value="Acylphosphatase"/>
</dbReference>
<dbReference type="GO" id="GO:0003998">
    <property type="term" value="F:acylphosphatase activity"/>
    <property type="evidence" value="ECO:0007669"/>
    <property type="project" value="UniProtKB-EC"/>
</dbReference>
<evidence type="ECO:0000313" key="8">
    <source>
        <dbReference type="Proteomes" id="UP000290218"/>
    </source>
</evidence>
<evidence type="ECO:0000256" key="1">
    <source>
        <dbReference type="ARBA" id="ARBA00005614"/>
    </source>
</evidence>
<name>A0A4Q1CBZ4_9BACT</name>
<evidence type="ECO:0000259" key="6">
    <source>
        <dbReference type="PROSITE" id="PS51160"/>
    </source>
</evidence>
<organism evidence="7 8">
    <name type="scientific">Oleiharenicola lentus</name>
    <dbReference type="NCBI Taxonomy" id="2508720"/>
    <lineage>
        <taxon>Bacteria</taxon>
        <taxon>Pseudomonadati</taxon>
        <taxon>Verrucomicrobiota</taxon>
        <taxon>Opitutia</taxon>
        <taxon>Opitutales</taxon>
        <taxon>Opitutaceae</taxon>
        <taxon>Oleiharenicola</taxon>
    </lineage>
</organism>
<dbReference type="Proteomes" id="UP000290218">
    <property type="component" value="Unassembled WGS sequence"/>
</dbReference>
<evidence type="ECO:0000256" key="3">
    <source>
        <dbReference type="ARBA" id="ARBA00047645"/>
    </source>
</evidence>
<dbReference type="EMBL" id="SDHX01000001">
    <property type="protein sequence ID" value="RXK56633.1"/>
    <property type="molecule type" value="Genomic_DNA"/>
</dbReference>
<sequence>MSGVYHTIVYFSGRVQGVGFRYQTLQVAKEFEVSGVVQNLPDGRVQLEAEGRAQEVKDFIAAVQERMEGHIRKVEQTSATRSPQFAGFTIR</sequence>
<dbReference type="InterPro" id="IPR036046">
    <property type="entry name" value="Acylphosphatase-like_dom_sf"/>
</dbReference>
<evidence type="ECO:0000313" key="7">
    <source>
        <dbReference type="EMBL" id="RXK56633.1"/>
    </source>
</evidence>
<keyword evidence="4" id="KW-0378">Hydrolase</keyword>
<comment type="catalytic activity">
    <reaction evidence="3 4">
        <text>an acyl phosphate + H2O = a carboxylate + phosphate + H(+)</text>
        <dbReference type="Rhea" id="RHEA:14965"/>
        <dbReference type="ChEBI" id="CHEBI:15377"/>
        <dbReference type="ChEBI" id="CHEBI:15378"/>
        <dbReference type="ChEBI" id="CHEBI:29067"/>
        <dbReference type="ChEBI" id="CHEBI:43474"/>
        <dbReference type="ChEBI" id="CHEBI:59918"/>
        <dbReference type="EC" id="3.6.1.7"/>
    </reaction>
</comment>
<dbReference type="PROSITE" id="PS51160">
    <property type="entry name" value="ACYLPHOSPHATASE_3"/>
    <property type="match status" value="1"/>
</dbReference>
<comment type="similarity">
    <text evidence="1 5">Belongs to the acylphosphatase family.</text>
</comment>
<dbReference type="SUPFAM" id="SSF54975">
    <property type="entry name" value="Acylphosphatase/BLUF domain-like"/>
    <property type="match status" value="1"/>
</dbReference>
<dbReference type="PANTHER" id="PTHR47268">
    <property type="entry name" value="ACYLPHOSPHATASE"/>
    <property type="match status" value="1"/>
</dbReference>
<feature type="active site" evidence="4">
    <location>
        <position position="39"/>
    </location>
</feature>
<evidence type="ECO:0000256" key="4">
    <source>
        <dbReference type="PROSITE-ProRule" id="PRU00520"/>
    </source>
</evidence>
<comment type="caution">
    <text evidence="7">The sequence shown here is derived from an EMBL/GenBank/DDBJ whole genome shotgun (WGS) entry which is preliminary data.</text>
</comment>
<protein>
    <recommendedName>
        <fullName evidence="2 4">acylphosphatase</fullName>
        <ecNumber evidence="2 4">3.6.1.7</ecNumber>
    </recommendedName>
</protein>
<feature type="active site" evidence="4">
    <location>
        <position position="21"/>
    </location>
</feature>
<dbReference type="EC" id="3.6.1.7" evidence="2 4"/>
<dbReference type="AlphaFoldDB" id="A0A4Q1CBZ4"/>
<reference evidence="7 8" key="1">
    <citation type="submission" date="2019-01" db="EMBL/GenBank/DDBJ databases">
        <title>Lacunisphaera sp. strain TWA-58.</title>
        <authorList>
            <person name="Chen W.-M."/>
        </authorList>
    </citation>
    <scope>NUCLEOTIDE SEQUENCE [LARGE SCALE GENOMIC DNA]</scope>
    <source>
        <strain evidence="7 8">TWA-58</strain>
    </source>
</reference>
<evidence type="ECO:0000256" key="5">
    <source>
        <dbReference type="RuleBase" id="RU004168"/>
    </source>
</evidence>
<dbReference type="Gene3D" id="3.30.70.100">
    <property type="match status" value="1"/>
</dbReference>